<dbReference type="InterPro" id="IPR049962">
    <property type="entry name" value="THUMP_ThiI"/>
</dbReference>
<dbReference type="InterPro" id="IPR020536">
    <property type="entry name" value="ThiI_AANH"/>
</dbReference>
<evidence type="ECO:0000256" key="11">
    <source>
        <dbReference type="HAMAP-Rule" id="MF_00021"/>
    </source>
</evidence>
<evidence type="ECO:0000259" key="12">
    <source>
        <dbReference type="PROSITE" id="PS51165"/>
    </source>
</evidence>
<dbReference type="RefSeq" id="WP_201090741.1">
    <property type="nucleotide sequence ID" value="NZ_CP067393.1"/>
</dbReference>
<dbReference type="GO" id="GO:0052837">
    <property type="term" value="P:thiazole biosynthetic process"/>
    <property type="evidence" value="ECO:0007669"/>
    <property type="project" value="InterPro"/>
</dbReference>
<dbReference type="EC" id="2.8.1.4" evidence="11"/>
<dbReference type="Proteomes" id="UP000595278">
    <property type="component" value="Chromosome"/>
</dbReference>
<dbReference type="InterPro" id="IPR026340">
    <property type="entry name" value="THII_Thiazole_biosynth_dom"/>
</dbReference>
<evidence type="ECO:0000256" key="9">
    <source>
        <dbReference type="ARBA" id="ARBA00023157"/>
    </source>
</evidence>
<dbReference type="GO" id="GO:0009228">
    <property type="term" value="P:thiamine biosynthetic process"/>
    <property type="evidence" value="ECO:0007669"/>
    <property type="project" value="UniProtKB-KW"/>
</dbReference>
<dbReference type="InterPro" id="IPR050102">
    <property type="entry name" value="tRNA_sulfurtransferase_ThiI"/>
</dbReference>
<dbReference type="Pfam" id="PF02926">
    <property type="entry name" value="THUMP"/>
    <property type="match status" value="1"/>
</dbReference>
<comment type="pathway">
    <text evidence="11">Cofactor biosynthesis; thiamine diphosphate biosynthesis.</text>
</comment>
<dbReference type="InterPro" id="IPR054173">
    <property type="entry name" value="ThiI_fer"/>
</dbReference>
<feature type="domain" description="THUMP" evidence="12">
    <location>
        <begin position="63"/>
        <end position="167"/>
    </location>
</feature>
<dbReference type="PROSITE" id="PS51165">
    <property type="entry name" value="THUMP"/>
    <property type="match status" value="1"/>
</dbReference>
<dbReference type="Pfam" id="PF00581">
    <property type="entry name" value="Rhodanese"/>
    <property type="match status" value="1"/>
</dbReference>
<sequence length="483" mass="54580">MKFIIKYFAEITIKSTPVRKQFVNQLTKNIRSVLKKLDPHIRVASKWDNIEVNTTLTDPASKAQLIEKLSCIPGIGSFLQVVEYPLVDIADVLEKCKYHFAEQIKGKTFCVRCKRAGKHSFTSVQIEREVGAGLIKDCAPKGVSLTQPEVEVRLEIRDQHVYLVEHAYKGLGGYPLASLDQVLVLMSGGYDSTVAAYQMIRRGLMPHFCFFNLGGRAHELGVMEVAHFLWDKYASSQRVMFISVPFEQVVGEILTKVDNSQMGVILKRMMLRAATQLAKRYELTALVTGEAISQVSSQTLTNLTVINQATDMLVIRPLVASHKEDIIATAEQIGTAEYARHMPEYCGVISVNPTTRAKPERIEREEQRFDFALLDEAVAQAKWVTVDQIMQELDKDINVEQVAEVLAGQIVIDIRHPDQAEDQPLVVEGIEVKQIPFYAINQQFSKLDENRQYLLYCDKGVMSRLHAHHLLSEGHVNVRVYRP</sequence>
<dbReference type="CDD" id="cd11716">
    <property type="entry name" value="THUMP_ThiI"/>
    <property type="match status" value="1"/>
</dbReference>
<dbReference type="GO" id="GO:0005524">
    <property type="term" value="F:ATP binding"/>
    <property type="evidence" value="ECO:0007669"/>
    <property type="project" value="UniProtKB-UniRule"/>
</dbReference>
<keyword evidence="5 11" id="KW-0547">Nucleotide-binding</keyword>
<keyword evidence="3 11" id="KW-0820">tRNA-binding</keyword>
<evidence type="ECO:0000256" key="7">
    <source>
        <dbReference type="ARBA" id="ARBA00022884"/>
    </source>
</evidence>
<dbReference type="GO" id="GO:0000049">
    <property type="term" value="F:tRNA binding"/>
    <property type="evidence" value="ECO:0007669"/>
    <property type="project" value="UniProtKB-UniRule"/>
</dbReference>
<comment type="subcellular location">
    <subcellularLocation>
        <location evidence="1 11">Cytoplasm</location>
    </subcellularLocation>
</comment>
<dbReference type="AlphaFoldDB" id="A0A974RW57"/>
<keyword evidence="6 11" id="KW-0067">ATP-binding</keyword>
<evidence type="ECO:0000256" key="2">
    <source>
        <dbReference type="ARBA" id="ARBA00022490"/>
    </source>
</evidence>
<dbReference type="InterPro" id="IPR003720">
    <property type="entry name" value="tRNA_STrfase"/>
</dbReference>
<proteinExistence type="inferred from homology"/>
<dbReference type="GO" id="GO:0002937">
    <property type="term" value="P:tRNA 4-thiouridine biosynthesis"/>
    <property type="evidence" value="ECO:0007669"/>
    <property type="project" value="TreeGrafter"/>
</dbReference>
<dbReference type="Gene3D" id="3.40.50.620">
    <property type="entry name" value="HUPs"/>
    <property type="match status" value="1"/>
</dbReference>
<dbReference type="SUPFAM" id="SSF143437">
    <property type="entry name" value="THUMP domain-like"/>
    <property type="match status" value="1"/>
</dbReference>
<evidence type="ECO:0000256" key="3">
    <source>
        <dbReference type="ARBA" id="ARBA00022555"/>
    </source>
</evidence>
<dbReference type="InterPro" id="IPR036873">
    <property type="entry name" value="Rhodanese-like_dom_sf"/>
</dbReference>
<dbReference type="CDD" id="cd01712">
    <property type="entry name" value="PPase_ThiI"/>
    <property type="match status" value="1"/>
</dbReference>
<evidence type="ECO:0000256" key="4">
    <source>
        <dbReference type="ARBA" id="ARBA00022679"/>
    </source>
</evidence>
<evidence type="ECO:0000256" key="10">
    <source>
        <dbReference type="ARBA" id="ARBA00023284"/>
    </source>
</evidence>
<dbReference type="SUPFAM" id="SSF52821">
    <property type="entry name" value="Rhodanese/Cell cycle control phosphatase"/>
    <property type="match status" value="1"/>
</dbReference>
<keyword evidence="10" id="KW-0676">Redox-active center</keyword>
<dbReference type="SMART" id="SM00981">
    <property type="entry name" value="THUMP"/>
    <property type="match status" value="1"/>
</dbReference>
<dbReference type="GO" id="GO:0004810">
    <property type="term" value="F:CCA tRNA nucleotidyltransferase activity"/>
    <property type="evidence" value="ECO:0007669"/>
    <property type="project" value="InterPro"/>
</dbReference>
<dbReference type="InterPro" id="IPR004114">
    <property type="entry name" value="THUMP_dom"/>
</dbReference>
<keyword evidence="14" id="KW-1185">Reference proteome</keyword>
<dbReference type="InterPro" id="IPR014729">
    <property type="entry name" value="Rossmann-like_a/b/a_fold"/>
</dbReference>
<dbReference type="GO" id="GO:0009229">
    <property type="term" value="P:thiamine diphosphate biosynthetic process"/>
    <property type="evidence" value="ECO:0007669"/>
    <property type="project" value="UniProtKB-UniRule"/>
</dbReference>
<evidence type="ECO:0000256" key="5">
    <source>
        <dbReference type="ARBA" id="ARBA00022741"/>
    </source>
</evidence>
<evidence type="ECO:0000256" key="1">
    <source>
        <dbReference type="ARBA" id="ARBA00004496"/>
    </source>
</evidence>
<evidence type="ECO:0000256" key="8">
    <source>
        <dbReference type="ARBA" id="ARBA00022977"/>
    </source>
</evidence>
<protein>
    <recommendedName>
        <fullName evidence="11">Probable tRNA sulfurtransferase</fullName>
        <ecNumber evidence="11">2.8.1.4</ecNumber>
    </recommendedName>
    <alternativeName>
        <fullName evidence="11">Sulfur carrier protein ThiS sulfurtransferase</fullName>
    </alternativeName>
    <alternativeName>
        <fullName evidence="11">Thiamine biosynthesis protein ThiI</fullName>
    </alternativeName>
    <alternativeName>
        <fullName evidence="11">tRNA 4-thiouridine synthase</fullName>
    </alternativeName>
</protein>
<dbReference type="HAMAP" id="MF_00021">
    <property type="entry name" value="ThiI"/>
    <property type="match status" value="1"/>
</dbReference>
<gene>
    <name evidence="11 13" type="primary">thiI</name>
    <name evidence="13" type="ORF">JHT90_10595</name>
</gene>
<comment type="catalytic activity">
    <reaction evidence="11">
        <text>[ThiS sulfur-carrier protein]-C-terminal Gly-Gly-AMP + S-sulfanyl-L-cysteinyl-[cysteine desulfurase] + AH2 = [ThiS sulfur-carrier protein]-C-terminal-Gly-aminoethanethioate + L-cysteinyl-[cysteine desulfurase] + A + AMP + 2 H(+)</text>
        <dbReference type="Rhea" id="RHEA:43340"/>
        <dbReference type="Rhea" id="RHEA-COMP:12157"/>
        <dbReference type="Rhea" id="RHEA-COMP:12158"/>
        <dbReference type="Rhea" id="RHEA-COMP:12910"/>
        <dbReference type="Rhea" id="RHEA-COMP:19908"/>
        <dbReference type="ChEBI" id="CHEBI:13193"/>
        <dbReference type="ChEBI" id="CHEBI:15378"/>
        <dbReference type="ChEBI" id="CHEBI:17499"/>
        <dbReference type="ChEBI" id="CHEBI:29950"/>
        <dbReference type="ChEBI" id="CHEBI:61963"/>
        <dbReference type="ChEBI" id="CHEBI:90618"/>
        <dbReference type="ChEBI" id="CHEBI:232372"/>
        <dbReference type="ChEBI" id="CHEBI:456215"/>
    </reaction>
</comment>
<dbReference type="GO" id="GO:0140741">
    <property type="term" value="F:tRNA-uracil-4 sulfurtransferase activity"/>
    <property type="evidence" value="ECO:0007669"/>
    <property type="project" value="UniProtKB-EC"/>
</dbReference>
<comment type="catalytic activity">
    <reaction evidence="11">
        <text>[ThiI sulfur-carrier protein]-S-sulfanyl-L-cysteine + a uridine in tRNA + 2 reduced [2Fe-2S]-[ferredoxin] + ATP + H(+) = [ThiI sulfur-carrier protein]-L-cysteine + a 4-thiouridine in tRNA + 2 oxidized [2Fe-2S]-[ferredoxin] + AMP + diphosphate</text>
        <dbReference type="Rhea" id="RHEA:24176"/>
        <dbReference type="Rhea" id="RHEA-COMP:10000"/>
        <dbReference type="Rhea" id="RHEA-COMP:10001"/>
        <dbReference type="Rhea" id="RHEA-COMP:13337"/>
        <dbReference type="Rhea" id="RHEA-COMP:13338"/>
        <dbReference type="Rhea" id="RHEA-COMP:13339"/>
        <dbReference type="Rhea" id="RHEA-COMP:13340"/>
        <dbReference type="ChEBI" id="CHEBI:15378"/>
        <dbReference type="ChEBI" id="CHEBI:29950"/>
        <dbReference type="ChEBI" id="CHEBI:30616"/>
        <dbReference type="ChEBI" id="CHEBI:33019"/>
        <dbReference type="ChEBI" id="CHEBI:33737"/>
        <dbReference type="ChEBI" id="CHEBI:33738"/>
        <dbReference type="ChEBI" id="CHEBI:61963"/>
        <dbReference type="ChEBI" id="CHEBI:65315"/>
        <dbReference type="ChEBI" id="CHEBI:136798"/>
        <dbReference type="ChEBI" id="CHEBI:456215"/>
        <dbReference type="EC" id="2.8.1.4"/>
    </reaction>
</comment>
<keyword evidence="2 11" id="KW-0963">Cytoplasm</keyword>
<accession>A0A974RW57</accession>
<feature type="binding site" evidence="11">
    <location>
        <position position="289"/>
    </location>
    <ligand>
        <name>ATP</name>
        <dbReference type="ChEBI" id="CHEBI:30616"/>
    </ligand>
</feature>
<dbReference type="Pfam" id="PF22025">
    <property type="entry name" value="ThiI_fer"/>
    <property type="match status" value="1"/>
</dbReference>
<keyword evidence="4 11" id="KW-0808">Transferase</keyword>
<dbReference type="KEGG" id="eaz:JHT90_10595"/>
<keyword evidence="9" id="KW-1015">Disulfide bond</keyword>
<evidence type="ECO:0000313" key="14">
    <source>
        <dbReference type="Proteomes" id="UP000595278"/>
    </source>
</evidence>
<dbReference type="NCBIfam" id="TIGR00342">
    <property type="entry name" value="tRNA uracil 4-sulfurtransferase ThiI"/>
    <property type="match status" value="1"/>
</dbReference>
<reference evidence="13 14" key="1">
    <citation type="submission" date="2021-01" db="EMBL/GenBank/DDBJ databases">
        <title>Entomomonas sp. F2A isolated from a house cricket (Acheta domesticus).</title>
        <authorList>
            <person name="Spergser J."/>
            <person name="Busse H.-J."/>
        </authorList>
    </citation>
    <scope>NUCLEOTIDE SEQUENCE [LARGE SCALE GENOMIC DNA]</scope>
    <source>
        <strain evidence="13 14">F2A</strain>
    </source>
</reference>
<dbReference type="SUPFAM" id="SSF52402">
    <property type="entry name" value="Adenine nucleotide alpha hydrolases-like"/>
    <property type="match status" value="1"/>
</dbReference>
<evidence type="ECO:0000256" key="6">
    <source>
        <dbReference type="ARBA" id="ARBA00022840"/>
    </source>
</evidence>
<feature type="binding site" evidence="11">
    <location>
        <begin position="185"/>
        <end position="186"/>
    </location>
    <ligand>
        <name>ATP</name>
        <dbReference type="ChEBI" id="CHEBI:30616"/>
    </ligand>
</feature>
<name>A0A974RW57_9GAMM</name>
<dbReference type="InterPro" id="IPR049961">
    <property type="entry name" value="ThiI_N"/>
</dbReference>
<dbReference type="GO" id="GO:0005829">
    <property type="term" value="C:cytosol"/>
    <property type="evidence" value="ECO:0007669"/>
    <property type="project" value="TreeGrafter"/>
</dbReference>
<feature type="binding site" evidence="11">
    <location>
        <position position="267"/>
    </location>
    <ligand>
        <name>ATP</name>
        <dbReference type="ChEBI" id="CHEBI:30616"/>
    </ligand>
</feature>
<dbReference type="EMBL" id="CP067393">
    <property type="protein sequence ID" value="QQP84845.1"/>
    <property type="molecule type" value="Genomic_DNA"/>
</dbReference>
<dbReference type="PANTHER" id="PTHR43209">
    <property type="entry name" value="TRNA SULFURTRANSFERASE"/>
    <property type="match status" value="1"/>
</dbReference>
<feature type="binding site" evidence="11">
    <location>
        <position position="298"/>
    </location>
    <ligand>
        <name>ATP</name>
        <dbReference type="ChEBI" id="CHEBI:30616"/>
    </ligand>
</feature>
<dbReference type="Gene3D" id="3.30.2130.30">
    <property type="match status" value="1"/>
</dbReference>
<organism evidence="13 14">
    <name type="scientific">Entomomonas asaccharolytica</name>
    <dbReference type="NCBI Taxonomy" id="2785331"/>
    <lineage>
        <taxon>Bacteria</taxon>
        <taxon>Pseudomonadati</taxon>
        <taxon>Pseudomonadota</taxon>
        <taxon>Gammaproteobacteria</taxon>
        <taxon>Pseudomonadales</taxon>
        <taxon>Pseudomonadaceae</taxon>
        <taxon>Entomomonas</taxon>
    </lineage>
</organism>
<dbReference type="Pfam" id="PF02568">
    <property type="entry name" value="ThiI"/>
    <property type="match status" value="1"/>
</dbReference>
<dbReference type="NCBIfam" id="TIGR04271">
    <property type="entry name" value="ThiI_C_thiazole"/>
    <property type="match status" value="1"/>
</dbReference>
<comment type="function">
    <text evidence="11">Catalyzes the ATP-dependent transfer of a sulfur to tRNA to produce 4-thiouridine in position 8 of tRNAs, which functions as a near-UV photosensor. Also catalyzes the transfer of sulfur to the sulfur carrier protein ThiS, forming ThiS-thiocarboxylate. This is a step in the synthesis of thiazole, in the thiamine biosynthesis pathway. The sulfur is donated as persulfide by IscS.</text>
</comment>
<evidence type="ECO:0000313" key="13">
    <source>
        <dbReference type="EMBL" id="QQP84845.1"/>
    </source>
</evidence>
<dbReference type="InterPro" id="IPR001763">
    <property type="entry name" value="Rhodanese-like_dom"/>
</dbReference>
<comment type="caution">
    <text evidence="11">Lacks conserved residue(s) required for the propagation of feature annotation.</text>
</comment>
<keyword evidence="7 11" id="KW-0694">RNA-binding</keyword>
<dbReference type="PANTHER" id="PTHR43209:SF1">
    <property type="entry name" value="TRNA SULFURTRANSFERASE"/>
    <property type="match status" value="1"/>
</dbReference>
<dbReference type="Gene3D" id="3.40.250.10">
    <property type="entry name" value="Rhodanese-like domain"/>
    <property type="match status" value="1"/>
</dbReference>
<comment type="similarity">
    <text evidence="11">Belongs to the ThiI family.</text>
</comment>
<keyword evidence="8 11" id="KW-0784">Thiamine biosynthesis</keyword>